<dbReference type="RefSeq" id="WP_193676805.1">
    <property type="nucleotide sequence ID" value="NZ_JADDIV010000003.1"/>
</dbReference>
<dbReference type="Proteomes" id="UP000806285">
    <property type="component" value="Unassembled WGS sequence"/>
</dbReference>
<dbReference type="EMBL" id="JADDIV010000003">
    <property type="protein sequence ID" value="MBE7368199.1"/>
    <property type="molecule type" value="Genomic_DNA"/>
</dbReference>
<organism evidence="1 2">
    <name type="scientific">Ramlibacter pallidus</name>
    <dbReference type="NCBI Taxonomy" id="2780087"/>
    <lineage>
        <taxon>Bacteria</taxon>
        <taxon>Pseudomonadati</taxon>
        <taxon>Pseudomonadota</taxon>
        <taxon>Betaproteobacteria</taxon>
        <taxon>Burkholderiales</taxon>
        <taxon>Comamonadaceae</taxon>
        <taxon>Ramlibacter</taxon>
    </lineage>
</organism>
<name>A0ABR9S3U5_9BURK</name>
<reference evidence="1 2" key="1">
    <citation type="submission" date="2020-10" db="EMBL/GenBank/DDBJ databases">
        <title>Ramlibacter sp. HM2 16S ribosomal RNA gene Genome sequencing and assembly.</title>
        <authorList>
            <person name="Kang M."/>
        </authorList>
    </citation>
    <scope>NUCLEOTIDE SEQUENCE [LARGE SCALE GENOMIC DNA]</scope>
    <source>
        <strain evidence="1 2">HM2</strain>
    </source>
</reference>
<accession>A0ABR9S3U5</accession>
<keyword evidence="2" id="KW-1185">Reference proteome</keyword>
<sequence>MPAGRLGFQGNDALGPDIAELHVRFFTEASREDFTVEVEGVWIARNAVELSSVLRAANGGYMHMVR</sequence>
<gene>
    <name evidence="1" type="ORF">IM787_11630</name>
</gene>
<evidence type="ECO:0000313" key="2">
    <source>
        <dbReference type="Proteomes" id="UP000806285"/>
    </source>
</evidence>
<comment type="caution">
    <text evidence="1">The sequence shown here is derived from an EMBL/GenBank/DDBJ whole genome shotgun (WGS) entry which is preliminary data.</text>
</comment>
<evidence type="ECO:0000313" key="1">
    <source>
        <dbReference type="EMBL" id="MBE7368199.1"/>
    </source>
</evidence>
<protein>
    <submittedName>
        <fullName evidence="1">Uncharacterized protein</fullName>
    </submittedName>
</protein>
<proteinExistence type="predicted"/>